<evidence type="ECO:0008006" key="9">
    <source>
        <dbReference type="Google" id="ProtNLM"/>
    </source>
</evidence>
<gene>
    <name evidence="7" type="ORF">DCP75_09045</name>
</gene>
<organism evidence="7 8">
    <name type="scientific">Haliea salexigens</name>
    <dbReference type="NCBI Taxonomy" id="287487"/>
    <lineage>
        <taxon>Bacteria</taxon>
        <taxon>Pseudomonadati</taxon>
        <taxon>Pseudomonadota</taxon>
        <taxon>Gammaproteobacteria</taxon>
        <taxon>Cellvibrionales</taxon>
        <taxon>Halieaceae</taxon>
        <taxon>Haliea</taxon>
    </lineage>
</organism>
<evidence type="ECO:0000256" key="2">
    <source>
        <dbReference type="ARBA" id="ARBA00023125"/>
    </source>
</evidence>
<sequence length="345" mass="37642">MTVTDETSIIHAAGLPAEAVERLLGYVNRSTAESTRRAYQSDLADYCAFAIDRGLDPDQITLASTADYLATRAGEGAAVSTLERRFSGLNAVRRARGLEPLTKRHEPLASVWKGIQRVHGRPPHRKRALVTPDLKAVLRALPENKQGIRDKAIILIGFAGALRRSEVVGLDWVAPKVIPERKAVGWLIEDEEGLTLRFIRSKTNTSGSEEDIALLPGRAAETCPVRALKAWRTICHNGESAMFRSVDRHGNLGARLTDQSIALIVKRAVARMAAGQGATEAEAQAFADAYAGHSLRSGFVTSAFRGGATEAQIMPHSRHKKVETLIGYRREANKYADSATRFVDL</sequence>
<dbReference type="PROSITE" id="PS51900">
    <property type="entry name" value="CB"/>
    <property type="match status" value="1"/>
</dbReference>
<comment type="caution">
    <text evidence="7">The sequence shown here is derived from an EMBL/GenBank/DDBJ whole genome shotgun (WGS) entry which is preliminary data.</text>
</comment>
<feature type="domain" description="Tyr recombinase" evidence="5">
    <location>
        <begin position="124"/>
        <end position="345"/>
    </location>
</feature>
<evidence type="ECO:0000256" key="3">
    <source>
        <dbReference type="ARBA" id="ARBA00023172"/>
    </source>
</evidence>
<dbReference type="SUPFAM" id="SSF47823">
    <property type="entry name" value="lambda integrase-like, N-terminal domain"/>
    <property type="match status" value="1"/>
</dbReference>
<dbReference type="PANTHER" id="PTHR34605">
    <property type="entry name" value="PHAGE_INTEGRASE DOMAIN-CONTAINING PROTEIN"/>
    <property type="match status" value="1"/>
</dbReference>
<name>A0A3C1KMZ6_9GAMM</name>
<dbReference type="InterPro" id="IPR011010">
    <property type="entry name" value="DNA_brk_join_enz"/>
</dbReference>
<dbReference type="InterPro" id="IPR010998">
    <property type="entry name" value="Integrase_recombinase_N"/>
</dbReference>
<dbReference type="CDD" id="cd00799">
    <property type="entry name" value="INT_Cre_C"/>
    <property type="match status" value="1"/>
</dbReference>
<evidence type="ECO:0000259" key="5">
    <source>
        <dbReference type="PROSITE" id="PS51898"/>
    </source>
</evidence>
<keyword evidence="3" id="KW-0233">DNA recombination</keyword>
<dbReference type="GO" id="GO:0015074">
    <property type="term" value="P:DNA integration"/>
    <property type="evidence" value="ECO:0007669"/>
    <property type="project" value="UniProtKB-KW"/>
</dbReference>
<dbReference type="AlphaFoldDB" id="A0A3C1KMZ6"/>
<dbReference type="PROSITE" id="PS51898">
    <property type="entry name" value="TYR_RECOMBINASE"/>
    <property type="match status" value="1"/>
</dbReference>
<dbReference type="Pfam" id="PF00589">
    <property type="entry name" value="Phage_integrase"/>
    <property type="match status" value="1"/>
</dbReference>
<dbReference type="SUPFAM" id="SSF56349">
    <property type="entry name" value="DNA breaking-rejoining enzymes"/>
    <property type="match status" value="1"/>
</dbReference>
<evidence type="ECO:0000256" key="1">
    <source>
        <dbReference type="ARBA" id="ARBA00022908"/>
    </source>
</evidence>
<proteinExistence type="predicted"/>
<dbReference type="InterPro" id="IPR052925">
    <property type="entry name" value="Phage_Integrase-like_Recomb"/>
</dbReference>
<dbReference type="GO" id="GO:0006310">
    <property type="term" value="P:DNA recombination"/>
    <property type="evidence" value="ECO:0007669"/>
    <property type="project" value="UniProtKB-KW"/>
</dbReference>
<protein>
    <recommendedName>
        <fullName evidence="9">Integrase</fullName>
    </recommendedName>
</protein>
<dbReference type="Gene3D" id="1.10.150.130">
    <property type="match status" value="1"/>
</dbReference>
<dbReference type="InterPro" id="IPR004107">
    <property type="entry name" value="Integrase_SAM-like_N"/>
</dbReference>
<dbReference type="GO" id="GO:0003677">
    <property type="term" value="F:DNA binding"/>
    <property type="evidence" value="ECO:0007669"/>
    <property type="project" value="UniProtKB-UniRule"/>
</dbReference>
<dbReference type="InterPro" id="IPR044068">
    <property type="entry name" value="CB"/>
</dbReference>
<accession>A0A3C1KMZ6</accession>
<dbReference type="InterPro" id="IPR013762">
    <property type="entry name" value="Integrase-like_cat_sf"/>
</dbReference>
<dbReference type="EMBL" id="DMND01000127">
    <property type="protein sequence ID" value="HAN27848.1"/>
    <property type="molecule type" value="Genomic_DNA"/>
</dbReference>
<evidence type="ECO:0000259" key="6">
    <source>
        <dbReference type="PROSITE" id="PS51900"/>
    </source>
</evidence>
<evidence type="ECO:0000256" key="4">
    <source>
        <dbReference type="PROSITE-ProRule" id="PRU01248"/>
    </source>
</evidence>
<evidence type="ECO:0000313" key="8">
    <source>
        <dbReference type="Proteomes" id="UP000259273"/>
    </source>
</evidence>
<keyword evidence="2 4" id="KW-0238">DNA-binding</keyword>
<dbReference type="Gene3D" id="1.10.443.10">
    <property type="entry name" value="Intergrase catalytic core"/>
    <property type="match status" value="1"/>
</dbReference>
<dbReference type="Proteomes" id="UP000259273">
    <property type="component" value="Unassembled WGS sequence"/>
</dbReference>
<evidence type="ECO:0000313" key="7">
    <source>
        <dbReference type="EMBL" id="HAN27848.1"/>
    </source>
</evidence>
<keyword evidence="1" id="KW-0229">DNA integration</keyword>
<feature type="domain" description="Core-binding (CB)" evidence="6">
    <location>
        <begin position="14"/>
        <end position="97"/>
    </location>
</feature>
<dbReference type="PANTHER" id="PTHR34605:SF3">
    <property type="entry name" value="P CELL-TYPE AGGLUTINATION PROTEIN MAP4-LIKE-RELATED"/>
    <property type="match status" value="1"/>
</dbReference>
<dbReference type="Pfam" id="PF02899">
    <property type="entry name" value="Phage_int_SAM_1"/>
    <property type="match status" value="1"/>
</dbReference>
<reference evidence="7 8" key="1">
    <citation type="journal article" date="2018" name="Nat. Biotechnol.">
        <title>A standardized bacterial taxonomy based on genome phylogeny substantially revises the tree of life.</title>
        <authorList>
            <person name="Parks D.H."/>
            <person name="Chuvochina M."/>
            <person name="Waite D.W."/>
            <person name="Rinke C."/>
            <person name="Skarshewski A."/>
            <person name="Chaumeil P.A."/>
            <person name="Hugenholtz P."/>
        </authorList>
    </citation>
    <scope>NUCLEOTIDE SEQUENCE [LARGE SCALE GENOMIC DNA]</scope>
    <source>
        <strain evidence="7">UBA9158</strain>
    </source>
</reference>
<dbReference type="InterPro" id="IPR002104">
    <property type="entry name" value="Integrase_catalytic"/>
</dbReference>